<keyword evidence="3" id="KW-1185">Reference proteome</keyword>
<reference evidence="2 3" key="2">
    <citation type="submission" date="2018-11" db="EMBL/GenBank/DDBJ databases">
        <authorList>
            <consortium name="Pathogen Informatics"/>
        </authorList>
    </citation>
    <scope>NUCLEOTIDE SEQUENCE [LARGE SCALE GENOMIC DNA]</scope>
</reference>
<dbReference type="SUPFAM" id="SSF57997">
    <property type="entry name" value="Tropomyosin"/>
    <property type="match status" value="1"/>
</dbReference>
<gene>
    <name evidence="2" type="ORF">GPUH_LOCUS21909</name>
</gene>
<dbReference type="WBParaSite" id="GPUH_0002193601-mRNA-1">
    <property type="protein sequence ID" value="GPUH_0002193601-mRNA-1"/>
    <property type="gene ID" value="GPUH_0002193601"/>
</dbReference>
<evidence type="ECO:0000256" key="1">
    <source>
        <dbReference type="SAM" id="Coils"/>
    </source>
</evidence>
<evidence type="ECO:0000313" key="2">
    <source>
        <dbReference type="EMBL" id="VDN39170.1"/>
    </source>
</evidence>
<dbReference type="Proteomes" id="UP000271098">
    <property type="component" value="Unassembled WGS sequence"/>
</dbReference>
<evidence type="ECO:0000313" key="4">
    <source>
        <dbReference type="WBParaSite" id="GPUH_0002193601-mRNA-1"/>
    </source>
</evidence>
<evidence type="ECO:0000313" key="3">
    <source>
        <dbReference type="Proteomes" id="UP000271098"/>
    </source>
</evidence>
<keyword evidence="1" id="KW-0175">Coiled coil</keyword>
<proteinExistence type="predicted"/>
<dbReference type="EMBL" id="UYRT01093786">
    <property type="protein sequence ID" value="VDN39170.1"/>
    <property type="molecule type" value="Genomic_DNA"/>
</dbReference>
<accession>A0A183ELR8</accession>
<protein>
    <submittedName>
        <fullName evidence="4">MT domain-containing protein</fullName>
    </submittedName>
</protein>
<name>A0A183ELR8_9BILA</name>
<organism evidence="4">
    <name type="scientific">Gongylonema pulchrum</name>
    <dbReference type="NCBI Taxonomy" id="637853"/>
    <lineage>
        <taxon>Eukaryota</taxon>
        <taxon>Metazoa</taxon>
        <taxon>Ecdysozoa</taxon>
        <taxon>Nematoda</taxon>
        <taxon>Chromadorea</taxon>
        <taxon>Rhabditida</taxon>
        <taxon>Spirurina</taxon>
        <taxon>Spiruromorpha</taxon>
        <taxon>Spiruroidea</taxon>
        <taxon>Gongylonematidae</taxon>
        <taxon>Gongylonema</taxon>
    </lineage>
</organism>
<dbReference type="AlphaFoldDB" id="A0A183ELR8"/>
<reference evidence="4" key="1">
    <citation type="submission" date="2016-06" db="UniProtKB">
        <authorList>
            <consortium name="WormBaseParasite"/>
        </authorList>
    </citation>
    <scope>IDENTIFICATION</scope>
</reference>
<sequence>MKETRQLQARIDELVGQLNQANEEKSEIHQKNQELQKALDDLRNALADKESQYEVLAKQKDDAEWSLGECKQWLLDSQKRLPDKEGAEDEQRLAELGVKVGEYEHQIELVSFHNLPRKFIRDYTT</sequence>
<feature type="coiled-coil region" evidence="1">
    <location>
        <begin position="4"/>
        <end position="59"/>
    </location>
</feature>